<dbReference type="Proteomes" id="UP000253551">
    <property type="component" value="Unassembled WGS sequence"/>
</dbReference>
<comment type="caution">
    <text evidence="1">The sequence shown here is derived from an EMBL/GenBank/DDBJ whole genome shotgun (WGS) entry which is preliminary data.</text>
</comment>
<evidence type="ECO:0000313" key="2">
    <source>
        <dbReference type="Proteomes" id="UP000253551"/>
    </source>
</evidence>
<protein>
    <submittedName>
        <fullName evidence="1">Uncharacterized protein</fullName>
    </submittedName>
</protein>
<dbReference type="AlphaFoldDB" id="A0A367JI38"/>
<feature type="non-terminal residue" evidence="1">
    <location>
        <position position="1"/>
    </location>
</feature>
<keyword evidence="2" id="KW-1185">Reference proteome</keyword>
<sequence>VSQVWKAHWRFVMDNVTFDAYSILQQTRTALQLLADEKQFMMLSKCLACEAVLVFYTPLGITRDDLLSFCPLLIRSVGKRGSILIMLVLVVRQQDVFCEKRIER</sequence>
<organism evidence="1 2">
    <name type="scientific">Rhizopus stolonifer</name>
    <name type="common">Rhizopus nigricans</name>
    <dbReference type="NCBI Taxonomy" id="4846"/>
    <lineage>
        <taxon>Eukaryota</taxon>
        <taxon>Fungi</taxon>
        <taxon>Fungi incertae sedis</taxon>
        <taxon>Mucoromycota</taxon>
        <taxon>Mucoromycotina</taxon>
        <taxon>Mucoromycetes</taxon>
        <taxon>Mucorales</taxon>
        <taxon>Mucorineae</taxon>
        <taxon>Rhizopodaceae</taxon>
        <taxon>Rhizopus</taxon>
    </lineage>
</organism>
<evidence type="ECO:0000313" key="1">
    <source>
        <dbReference type="EMBL" id="RCH89600.1"/>
    </source>
</evidence>
<accession>A0A367JI38</accession>
<proteinExistence type="predicted"/>
<feature type="non-terminal residue" evidence="1">
    <location>
        <position position="104"/>
    </location>
</feature>
<name>A0A367JI38_RHIST</name>
<gene>
    <name evidence="1" type="ORF">CU098_002486</name>
</gene>
<reference evidence="1 2" key="1">
    <citation type="journal article" date="2018" name="G3 (Bethesda)">
        <title>Phylogenetic and Phylogenomic Definition of Rhizopus Species.</title>
        <authorList>
            <person name="Gryganskyi A.P."/>
            <person name="Golan J."/>
            <person name="Dolatabadi S."/>
            <person name="Mondo S."/>
            <person name="Robb S."/>
            <person name="Idnurm A."/>
            <person name="Muszewska A."/>
            <person name="Steczkiewicz K."/>
            <person name="Masonjones S."/>
            <person name="Liao H.L."/>
            <person name="Gajdeczka M.T."/>
            <person name="Anike F."/>
            <person name="Vuek A."/>
            <person name="Anishchenko I.M."/>
            <person name="Voigt K."/>
            <person name="de Hoog G.S."/>
            <person name="Smith M.E."/>
            <person name="Heitman J."/>
            <person name="Vilgalys R."/>
            <person name="Stajich J.E."/>
        </authorList>
    </citation>
    <scope>NUCLEOTIDE SEQUENCE [LARGE SCALE GENOMIC DNA]</scope>
    <source>
        <strain evidence="1 2">LSU 92-RS-03</strain>
    </source>
</reference>
<dbReference type="EMBL" id="PJQM01003306">
    <property type="protein sequence ID" value="RCH89600.1"/>
    <property type="molecule type" value="Genomic_DNA"/>
</dbReference>